<evidence type="ECO:0000313" key="1">
    <source>
        <dbReference type="EMBL" id="QJA57090.1"/>
    </source>
</evidence>
<reference evidence="1" key="1">
    <citation type="submission" date="2020-03" db="EMBL/GenBank/DDBJ databases">
        <title>The deep terrestrial virosphere.</title>
        <authorList>
            <person name="Holmfeldt K."/>
            <person name="Nilsson E."/>
            <person name="Simone D."/>
            <person name="Lopez-Fernandez M."/>
            <person name="Wu X."/>
            <person name="de Brujin I."/>
            <person name="Lundin D."/>
            <person name="Andersson A."/>
            <person name="Bertilsson S."/>
            <person name="Dopson M."/>
        </authorList>
    </citation>
    <scope>NUCLEOTIDE SEQUENCE</scope>
    <source>
        <strain evidence="2">MM415A01874</strain>
        <strain evidence="1">MM415B01715</strain>
    </source>
</reference>
<accession>A0A6M3IHT0</accession>
<evidence type="ECO:0000313" key="2">
    <source>
        <dbReference type="EMBL" id="QJA75060.1"/>
    </source>
</evidence>
<protein>
    <submittedName>
        <fullName evidence="1">Uncharacterized protein</fullName>
    </submittedName>
</protein>
<name>A0A6M3IHT0_9ZZZZ</name>
<dbReference type="EMBL" id="MT142138">
    <property type="protein sequence ID" value="QJA75060.1"/>
    <property type="molecule type" value="Genomic_DNA"/>
</dbReference>
<dbReference type="AlphaFoldDB" id="A0A6M3IHT0"/>
<organism evidence="1">
    <name type="scientific">viral metagenome</name>
    <dbReference type="NCBI Taxonomy" id="1070528"/>
    <lineage>
        <taxon>unclassified sequences</taxon>
        <taxon>metagenomes</taxon>
        <taxon>organismal metagenomes</taxon>
    </lineage>
</organism>
<sequence>MSDQKIAFSSKEATAGGFQAIKRFEGDLLEHKKIANKFAKPEDTAPAPDQIEVYFGDVVILEMEEGEPEPELKDKKFSILFNYALPGRKPHKNSKWIAGYVKSAEETFKKTPKELEGERVVMEQRDTFLFKQKNKETGAEEPITVPCWVFAPTEAAGDPTERIRKIIEGKNKSAAYRAVMVNDYTKRLPEVTAAVQNGEPVAGLELRDGTYQATG</sequence>
<gene>
    <name evidence="2" type="ORF">MM415A01874_0008</name>
    <name evidence="1" type="ORF">MM415B01715_0002</name>
</gene>
<proteinExistence type="predicted"/>
<dbReference type="EMBL" id="MT141254">
    <property type="protein sequence ID" value="QJA57090.1"/>
    <property type="molecule type" value="Genomic_DNA"/>
</dbReference>